<evidence type="ECO:0000313" key="2">
    <source>
        <dbReference type="EMBL" id="STP05697.1"/>
    </source>
</evidence>
<proteinExistence type="predicted"/>
<keyword evidence="1" id="KW-0175">Coiled coil</keyword>
<dbReference type="AlphaFoldDB" id="A0A377JJG2"/>
<name>A0A377JJG2_HAEPA</name>
<evidence type="ECO:0000256" key="1">
    <source>
        <dbReference type="SAM" id="Coils"/>
    </source>
</evidence>
<reference evidence="2 3" key="1">
    <citation type="submission" date="2018-06" db="EMBL/GenBank/DDBJ databases">
        <authorList>
            <consortium name="Pathogen Informatics"/>
            <person name="Doyle S."/>
        </authorList>
    </citation>
    <scope>NUCLEOTIDE SEQUENCE [LARGE SCALE GENOMIC DNA]</scope>
    <source>
        <strain evidence="2 3">NCTC10672</strain>
    </source>
</reference>
<dbReference type="RefSeq" id="WP_192574169.1">
    <property type="nucleotide sequence ID" value="NZ_UGHY01000002.1"/>
</dbReference>
<dbReference type="Proteomes" id="UP000254186">
    <property type="component" value="Unassembled WGS sequence"/>
</dbReference>
<sequence length="52" mass="5948">MISTLDALKMQLRQAIIQLEQAEKSLDKEEMMHASIYVQNAKGILMKMGVRL</sequence>
<evidence type="ECO:0000313" key="3">
    <source>
        <dbReference type="Proteomes" id="UP000254186"/>
    </source>
</evidence>
<gene>
    <name evidence="2" type="ORF">NCTC10672_01664</name>
</gene>
<protein>
    <submittedName>
        <fullName evidence="2">Uncharacterized protein</fullName>
    </submittedName>
</protein>
<dbReference type="EMBL" id="UGHY01000002">
    <property type="protein sequence ID" value="STP05697.1"/>
    <property type="molecule type" value="Genomic_DNA"/>
</dbReference>
<accession>A0A377JJG2</accession>
<organism evidence="2 3">
    <name type="scientific">Haemophilus parainfluenzae</name>
    <dbReference type="NCBI Taxonomy" id="729"/>
    <lineage>
        <taxon>Bacteria</taxon>
        <taxon>Pseudomonadati</taxon>
        <taxon>Pseudomonadota</taxon>
        <taxon>Gammaproteobacteria</taxon>
        <taxon>Pasteurellales</taxon>
        <taxon>Pasteurellaceae</taxon>
        <taxon>Haemophilus</taxon>
    </lineage>
</organism>
<feature type="coiled-coil region" evidence="1">
    <location>
        <begin position="5"/>
        <end position="32"/>
    </location>
</feature>